<keyword evidence="3" id="KW-1185">Reference proteome</keyword>
<reference evidence="2 3" key="1">
    <citation type="submission" date="2019-07" db="EMBL/GenBank/DDBJ databases">
        <authorList>
            <person name="Huq M.A."/>
        </authorList>
    </citation>
    <scope>NUCLEOTIDE SEQUENCE [LARGE SCALE GENOMIC DNA]</scope>
    <source>
        <strain evidence="2 3">MAH-19</strain>
    </source>
</reference>
<organism evidence="2 3">
    <name type="scientific">Mucilaginibacter corticis</name>
    <dbReference type="NCBI Taxonomy" id="2597670"/>
    <lineage>
        <taxon>Bacteria</taxon>
        <taxon>Pseudomonadati</taxon>
        <taxon>Bacteroidota</taxon>
        <taxon>Sphingobacteriia</taxon>
        <taxon>Sphingobacteriales</taxon>
        <taxon>Sphingobacteriaceae</taxon>
        <taxon>Mucilaginibacter</taxon>
    </lineage>
</organism>
<protein>
    <recommendedName>
        <fullName evidence="4">AsmA-like C-terminal domain-containing protein</fullName>
    </recommendedName>
</protein>
<evidence type="ECO:0000313" key="3">
    <source>
        <dbReference type="Proteomes" id="UP000318733"/>
    </source>
</evidence>
<gene>
    <name evidence="2" type="ORF">FO440_22610</name>
</gene>
<feature type="transmembrane region" description="Helical" evidence="1">
    <location>
        <begin position="12"/>
        <end position="34"/>
    </location>
</feature>
<proteinExistence type="predicted"/>
<evidence type="ECO:0000313" key="2">
    <source>
        <dbReference type="EMBL" id="TSJ36622.1"/>
    </source>
</evidence>
<keyword evidence="1" id="KW-1133">Transmembrane helix</keyword>
<keyword evidence="1" id="KW-0812">Transmembrane</keyword>
<comment type="caution">
    <text evidence="2">The sequence shown here is derived from an EMBL/GenBank/DDBJ whole genome shotgun (WGS) entry which is preliminary data.</text>
</comment>
<dbReference type="OrthoDB" id="814802at2"/>
<dbReference type="RefSeq" id="WP_144250590.1">
    <property type="nucleotide sequence ID" value="NZ_VLPK01000006.1"/>
</dbReference>
<sequence>MTVAQTTKRRWWVYGLGAFALIILIGLFSINSLLAPVVARRLKAAVDKAGNHVYTLRFSHLSLNVFTGTLQLDAVQLIADTGKLMQSADSLGGQAQSLKISGVQVLHYLFRKELRIDSIRLEKPVFAYCRRQRTAAKQNPKSMYDKLSGTLHVLAIGHIRFESAVLAYRDLAIPSAPYLRLKELELDAQQLLIDSATQQDTSRTLFCKSIKTRIRRFDGRTTGGLYHYQLSGASFSTADKKLKLEGLSVTPLPAAQFFKISRNDRFDFKLERLEISNVNYTQLVDKQFFFSSRLSGADGSIAIFGNPHGRPKHNDRIVSFPNYITRKLPVAFRADTLKLTDINVSYSEYNPQSGQTGTIAFQKTAGRFLHISNRSEDIKKYPYCTADLSTLLLGKVRLKLSLRFNLSDQQYSYDYKGTLEGMMADAVNPVTRPLAQVDVTRGRLESLDFAIAGNRYVSKGVMHMLYNDLEVRLLNDQGQKKLVPTIAVNAFVIKHSNPDSPGEVPRHADIVFRRPASYPFFKTLWQTLFTGIKACAGIGPAVQPQKDQSIFSKITTAASKIFKKKAKP</sequence>
<name>A0A556M9Q3_9SPHI</name>
<dbReference type="EMBL" id="VLPK01000006">
    <property type="protein sequence ID" value="TSJ36622.1"/>
    <property type="molecule type" value="Genomic_DNA"/>
</dbReference>
<dbReference type="AlphaFoldDB" id="A0A556M9Q3"/>
<keyword evidence="1" id="KW-0472">Membrane</keyword>
<accession>A0A556M9Q3</accession>
<evidence type="ECO:0000256" key="1">
    <source>
        <dbReference type="SAM" id="Phobius"/>
    </source>
</evidence>
<dbReference type="Proteomes" id="UP000318733">
    <property type="component" value="Unassembled WGS sequence"/>
</dbReference>
<evidence type="ECO:0008006" key="4">
    <source>
        <dbReference type="Google" id="ProtNLM"/>
    </source>
</evidence>